<dbReference type="EMBL" id="BLWA01000012">
    <property type="protein sequence ID" value="GFM93856.1"/>
    <property type="molecule type" value="Genomic_DNA"/>
</dbReference>
<keyword evidence="1" id="KW-1133">Transmembrane helix</keyword>
<organism evidence="2 3">
    <name type="scientific">Pseudomonas cichorii</name>
    <dbReference type="NCBI Taxonomy" id="36746"/>
    <lineage>
        <taxon>Bacteria</taxon>
        <taxon>Pseudomonadati</taxon>
        <taxon>Pseudomonadota</taxon>
        <taxon>Gammaproteobacteria</taxon>
        <taxon>Pseudomonadales</taxon>
        <taxon>Pseudomonadaceae</taxon>
        <taxon>Pseudomonas</taxon>
    </lineage>
</organism>
<name>A0ABQ1DSA3_PSECI</name>
<protein>
    <submittedName>
        <fullName evidence="2">Uncharacterized protein</fullName>
    </submittedName>
</protein>
<evidence type="ECO:0000256" key="1">
    <source>
        <dbReference type="SAM" id="Phobius"/>
    </source>
</evidence>
<dbReference type="RefSeq" id="WP_025262460.1">
    <property type="nucleotide sequence ID" value="NZ_BLVX01000018.1"/>
</dbReference>
<dbReference type="GeneID" id="45544961"/>
<dbReference type="Proteomes" id="UP000614982">
    <property type="component" value="Unassembled WGS sequence"/>
</dbReference>
<reference evidence="2 3" key="1">
    <citation type="submission" date="2020-05" db="EMBL/GenBank/DDBJ databases">
        <title>Genetic diversity of Pseudomonas cichorii.</title>
        <authorList>
            <person name="Tani S."/>
            <person name="Yagi H."/>
            <person name="Hashimoto S."/>
            <person name="Iiyama K."/>
            <person name="Furuya N."/>
        </authorList>
    </citation>
    <scope>NUCLEOTIDE SEQUENCE [LARGE SCALE GENOMIC DNA]</scope>
    <source>
        <strain evidence="2 3">LMG 2162</strain>
    </source>
</reference>
<sequence>MSLDAITAILEVIGDVIEFGSLKKDRNWPLWRRCLWYLLRITRNLLLALLICLLVTLILDWLTQ</sequence>
<proteinExistence type="predicted"/>
<evidence type="ECO:0000313" key="3">
    <source>
        <dbReference type="Proteomes" id="UP000614982"/>
    </source>
</evidence>
<gene>
    <name evidence="2" type="ORF">PSCICP_38280</name>
</gene>
<keyword evidence="1" id="KW-0472">Membrane</keyword>
<keyword evidence="1" id="KW-0812">Transmembrane</keyword>
<accession>A0ABQ1DSA3</accession>
<feature type="transmembrane region" description="Helical" evidence="1">
    <location>
        <begin position="45"/>
        <end position="63"/>
    </location>
</feature>
<keyword evidence="3" id="KW-1185">Reference proteome</keyword>
<evidence type="ECO:0000313" key="2">
    <source>
        <dbReference type="EMBL" id="GFM93856.1"/>
    </source>
</evidence>
<comment type="caution">
    <text evidence="2">The sequence shown here is derived from an EMBL/GenBank/DDBJ whole genome shotgun (WGS) entry which is preliminary data.</text>
</comment>